<protein>
    <submittedName>
        <fullName evidence="6">Cx9C motif-containing protein 4-like</fullName>
    </submittedName>
</protein>
<organism evidence="5 6">
    <name type="scientific">Bactrocera dorsalis</name>
    <name type="common">Oriental fruit fly</name>
    <name type="synonym">Dacus dorsalis</name>
    <dbReference type="NCBI Taxonomy" id="27457"/>
    <lineage>
        <taxon>Eukaryota</taxon>
        <taxon>Metazoa</taxon>
        <taxon>Ecdysozoa</taxon>
        <taxon>Arthropoda</taxon>
        <taxon>Hexapoda</taxon>
        <taxon>Insecta</taxon>
        <taxon>Pterygota</taxon>
        <taxon>Neoptera</taxon>
        <taxon>Endopterygota</taxon>
        <taxon>Diptera</taxon>
        <taxon>Brachycera</taxon>
        <taxon>Muscomorpha</taxon>
        <taxon>Tephritoidea</taxon>
        <taxon>Tephritidae</taxon>
        <taxon>Bactrocera</taxon>
        <taxon>Bactrocera</taxon>
    </lineage>
</organism>
<comment type="similarity">
    <text evidence="2">Belongs to the CMC4 family.</text>
</comment>
<keyword evidence="3" id="KW-0496">Mitochondrion</keyword>
<dbReference type="GeneID" id="125775330"/>
<dbReference type="Proteomes" id="UP001652620">
    <property type="component" value="Chromosome 3"/>
</dbReference>
<keyword evidence="5" id="KW-1185">Reference proteome</keyword>
<dbReference type="RefSeq" id="XP_049308438.1">
    <property type="nucleotide sequence ID" value="XM_049452481.1"/>
</dbReference>
<evidence type="ECO:0000256" key="1">
    <source>
        <dbReference type="ARBA" id="ARBA00004173"/>
    </source>
</evidence>
<dbReference type="PANTHER" id="PTHR15590:SF0">
    <property type="entry name" value="CX9C MOTIF-CONTAINING PROTEIN 4"/>
    <property type="match status" value="1"/>
</dbReference>
<evidence type="ECO:0000313" key="5">
    <source>
        <dbReference type="Proteomes" id="UP001652620"/>
    </source>
</evidence>
<reference evidence="6" key="1">
    <citation type="submission" date="2025-08" db="UniProtKB">
        <authorList>
            <consortium name="RefSeq"/>
        </authorList>
    </citation>
    <scope>IDENTIFICATION</scope>
    <source>
        <tissue evidence="6">Adult</tissue>
    </source>
</reference>
<dbReference type="InterPro" id="IPR009069">
    <property type="entry name" value="Cys_alpha_HP_mot_SF"/>
</dbReference>
<gene>
    <name evidence="6" type="primary">LOC125775330</name>
</gene>
<dbReference type="PANTHER" id="PTHR15590">
    <property type="entry name" value="CX9C MOTIF-CONTAINING PROTEIN 4"/>
    <property type="match status" value="1"/>
</dbReference>
<sequence>MSSKRKDPCKANACKIQACLSENHYQESKCLEVLEQMRLCCLKWHKESNCCSGIILERSYLVDKDEQKQKS</sequence>
<dbReference type="PROSITE" id="PS51808">
    <property type="entry name" value="CHCH"/>
    <property type="match status" value="1"/>
</dbReference>
<name>A0ABM3JGU2_BACDO</name>
<accession>A0ABM3JGU2</accession>
<keyword evidence="4" id="KW-1015">Disulfide bond</keyword>
<evidence type="ECO:0000313" key="6">
    <source>
        <dbReference type="RefSeq" id="XP_049308438.1"/>
    </source>
</evidence>
<dbReference type="Pfam" id="PF08991">
    <property type="entry name" value="CMC4"/>
    <property type="match status" value="1"/>
</dbReference>
<dbReference type="SUPFAM" id="SSF47072">
    <property type="entry name" value="Cysteine alpha-hairpin motif"/>
    <property type="match status" value="1"/>
</dbReference>
<dbReference type="InterPro" id="IPR027179">
    <property type="entry name" value="CMC4"/>
</dbReference>
<comment type="subcellular location">
    <subcellularLocation>
        <location evidence="1">Mitochondrion</location>
    </subcellularLocation>
</comment>
<evidence type="ECO:0000256" key="4">
    <source>
        <dbReference type="ARBA" id="ARBA00023157"/>
    </source>
</evidence>
<evidence type="ECO:0000256" key="2">
    <source>
        <dbReference type="ARBA" id="ARBA00009858"/>
    </source>
</evidence>
<evidence type="ECO:0000256" key="3">
    <source>
        <dbReference type="ARBA" id="ARBA00023128"/>
    </source>
</evidence>
<proteinExistence type="inferred from homology"/>
<dbReference type="Gene3D" id="1.10.287.1130">
    <property type="entry name" value="CytochromE C oxidase copper chaperone"/>
    <property type="match status" value="1"/>
</dbReference>